<feature type="signal peptide" evidence="1">
    <location>
        <begin position="1"/>
        <end position="33"/>
    </location>
</feature>
<name>A0A4Q7L2K3_9PSEU</name>
<dbReference type="SUPFAM" id="SSF50370">
    <property type="entry name" value="Ricin B-like lectins"/>
    <property type="match status" value="1"/>
</dbReference>
<dbReference type="InterPro" id="IPR035992">
    <property type="entry name" value="Ricin_B-like_lectins"/>
</dbReference>
<evidence type="ECO:0000256" key="1">
    <source>
        <dbReference type="SAM" id="SignalP"/>
    </source>
</evidence>
<keyword evidence="3" id="KW-1185">Reference proteome</keyword>
<proteinExistence type="predicted"/>
<reference evidence="2 3" key="1">
    <citation type="submission" date="2019-02" db="EMBL/GenBank/DDBJ databases">
        <title>Genomic Encyclopedia of Type Strains, Phase IV (KMG-IV): sequencing the most valuable type-strain genomes for metagenomic binning, comparative biology and taxonomic classification.</title>
        <authorList>
            <person name="Goeker M."/>
        </authorList>
    </citation>
    <scope>NUCLEOTIDE SEQUENCE [LARGE SCALE GENOMIC DNA]</scope>
    <source>
        <strain evidence="2 3">DSM 101727</strain>
    </source>
</reference>
<feature type="chain" id="PRO_5020901847" description="Ricin-type beta-trefoil lectin protein" evidence="1">
    <location>
        <begin position="34"/>
        <end position="222"/>
    </location>
</feature>
<protein>
    <recommendedName>
        <fullName evidence="4">Ricin-type beta-trefoil lectin protein</fullName>
    </recommendedName>
</protein>
<dbReference type="EMBL" id="SGWQ01000002">
    <property type="protein sequence ID" value="RZS43445.1"/>
    <property type="molecule type" value="Genomic_DNA"/>
</dbReference>
<organism evidence="2 3">
    <name type="scientific">Herbihabitans rhizosphaerae</name>
    <dbReference type="NCBI Taxonomy" id="1872711"/>
    <lineage>
        <taxon>Bacteria</taxon>
        <taxon>Bacillati</taxon>
        <taxon>Actinomycetota</taxon>
        <taxon>Actinomycetes</taxon>
        <taxon>Pseudonocardiales</taxon>
        <taxon>Pseudonocardiaceae</taxon>
        <taxon>Herbihabitans</taxon>
    </lineage>
</organism>
<dbReference type="Proteomes" id="UP000294257">
    <property type="component" value="Unassembled WGS sequence"/>
</dbReference>
<dbReference type="OrthoDB" id="273314at2"/>
<dbReference type="AlphaFoldDB" id="A0A4Q7L2K3"/>
<evidence type="ECO:0000313" key="2">
    <source>
        <dbReference type="EMBL" id="RZS43445.1"/>
    </source>
</evidence>
<evidence type="ECO:0008006" key="4">
    <source>
        <dbReference type="Google" id="ProtNLM"/>
    </source>
</evidence>
<accession>A0A4Q7L2K3</accession>
<comment type="caution">
    <text evidence="2">The sequence shown here is derived from an EMBL/GenBank/DDBJ whole genome shotgun (WGS) entry which is preliminary data.</text>
</comment>
<keyword evidence="1" id="KW-0732">Signal</keyword>
<sequence length="222" mass="23946">MSERHQKLRRAGCVLATTAVVLGVSFANSTASASASGNLPSDGRYYVMKNHNDKACIMNSEVGARRILARDCTDGYFGEPMQWRFPGDGTIHARYYGGCLTYFMRHAAHQSHGLVGHVAHTAGHAVHAVGGLLGSGGRSQKLAADPNAIGLAIAVRDCNGGADQKWAYSPDTGYLYPAGATTLRALWWSYDCCSGTRPVWKPWMDDPNTHPVGSYTKFVPVK</sequence>
<evidence type="ECO:0000313" key="3">
    <source>
        <dbReference type="Proteomes" id="UP000294257"/>
    </source>
</evidence>
<gene>
    <name evidence="2" type="ORF">EV193_102425</name>
</gene>
<dbReference type="RefSeq" id="WP_130343288.1">
    <property type="nucleotide sequence ID" value="NZ_SGWQ01000002.1"/>
</dbReference>